<keyword evidence="3" id="KW-1185">Reference proteome</keyword>
<evidence type="ECO:0000313" key="3">
    <source>
        <dbReference type="Proteomes" id="UP000183447"/>
    </source>
</evidence>
<accession>A0A1K2HT17</accession>
<feature type="transmembrane region" description="Helical" evidence="1">
    <location>
        <begin position="275"/>
        <end position="294"/>
    </location>
</feature>
<name>A0A1K2HT17_9HYPH</name>
<feature type="transmembrane region" description="Helical" evidence="1">
    <location>
        <begin position="306"/>
        <end position="324"/>
    </location>
</feature>
<dbReference type="STRING" id="665118.SAMN02983003_0348"/>
<keyword evidence="1" id="KW-0812">Transmembrane</keyword>
<keyword evidence="1" id="KW-1133">Transmembrane helix</keyword>
<dbReference type="OrthoDB" id="8478637at2"/>
<feature type="transmembrane region" description="Helical" evidence="1">
    <location>
        <begin position="201"/>
        <end position="222"/>
    </location>
</feature>
<evidence type="ECO:0008006" key="4">
    <source>
        <dbReference type="Google" id="ProtNLM"/>
    </source>
</evidence>
<reference evidence="2 3" key="1">
    <citation type="submission" date="2016-11" db="EMBL/GenBank/DDBJ databases">
        <authorList>
            <person name="Jaros S."/>
            <person name="Januszkiewicz K."/>
            <person name="Wedrychowicz H."/>
        </authorList>
    </citation>
    <scope>NUCLEOTIDE SEQUENCE [LARGE SCALE GENOMIC DNA]</scope>
    <source>
        <strain evidence="2 3">ATCC 23634</strain>
    </source>
</reference>
<sequence>MQGAAEDIFAAPAFTPLRQRWALGLSIFFALLFLVGAIAVWHRFPDEFYSWTELMLSYAGGFMRRGLLGELAWQLRHVISPQLLLTALVWLAHTAVAIWFVRLVLGRPGLASLMFLFSPALLLLPLYDFEAFARKDAFIVLAVCLSISAARHVRALGLAIALIILAFTIAGLIHELAFFYMPLALVPIALRLHHTRGPRALWPLALGTAAYLALMLGFSIVFKGDAGDGALMIETWRQLYPGAFSEWPGAFGFIGNSLGQGLALQAFFVGRFQSWGAYGMGLLLTLLPLLLYLPGRGLDRHFDHRLLRIGLVLAIVSALMPFVIAGDWGRIINMFGLSLGALVLSLRPTEAGPDADGWWRASPGAFWAGWALFGLYVLSWRIRHSSPEDIALMPGTIFLIFGLAP</sequence>
<feature type="transmembrane region" description="Helical" evidence="1">
    <location>
        <begin position="83"/>
        <end position="104"/>
    </location>
</feature>
<feature type="transmembrane region" description="Helical" evidence="1">
    <location>
        <begin position="21"/>
        <end position="42"/>
    </location>
</feature>
<dbReference type="AlphaFoldDB" id="A0A1K2HT17"/>
<dbReference type="EMBL" id="FPKU01000001">
    <property type="protein sequence ID" value="SFZ81162.1"/>
    <property type="molecule type" value="Genomic_DNA"/>
</dbReference>
<feature type="transmembrane region" description="Helical" evidence="1">
    <location>
        <begin position="358"/>
        <end position="378"/>
    </location>
</feature>
<keyword evidence="1" id="KW-0472">Membrane</keyword>
<dbReference type="Proteomes" id="UP000183447">
    <property type="component" value="Unassembled WGS sequence"/>
</dbReference>
<feature type="transmembrane region" description="Helical" evidence="1">
    <location>
        <begin position="110"/>
        <end position="129"/>
    </location>
</feature>
<feature type="transmembrane region" description="Helical" evidence="1">
    <location>
        <begin position="159"/>
        <end position="180"/>
    </location>
</feature>
<gene>
    <name evidence="2" type="ORF">SAMN02983003_0348</name>
</gene>
<organism evidence="2 3">
    <name type="scientific">Devosia enhydra</name>
    <dbReference type="NCBI Taxonomy" id="665118"/>
    <lineage>
        <taxon>Bacteria</taxon>
        <taxon>Pseudomonadati</taxon>
        <taxon>Pseudomonadota</taxon>
        <taxon>Alphaproteobacteria</taxon>
        <taxon>Hyphomicrobiales</taxon>
        <taxon>Devosiaceae</taxon>
        <taxon>Devosia</taxon>
    </lineage>
</organism>
<proteinExistence type="predicted"/>
<evidence type="ECO:0000313" key="2">
    <source>
        <dbReference type="EMBL" id="SFZ81162.1"/>
    </source>
</evidence>
<evidence type="ECO:0000256" key="1">
    <source>
        <dbReference type="SAM" id="Phobius"/>
    </source>
</evidence>
<protein>
    <recommendedName>
        <fullName evidence="4">EpsG family protein</fullName>
    </recommendedName>
</protein>
<dbReference type="RefSeq" id="WP_072338687.1">
    <property type="nucleotide sequence ID" value="NZ_FPKU01000001.1"/>
</dbReference>